<evidence type="ECO:0008006" key="7">
    <source>
        <dbReference type="Google" id="ProtNLM"/>
    </source>
</evidence>
<dbReference type="PRINTS" id="PR01805">
    <property type="entry name" value="VACJLIPOPROT"/>
</dbReference>
<protein>
    <recommendedName>
        <fullName evidence="7">Lipoprotein</fullName>
    </recommendedName>
</protein>
<reference evidence="5 6" key="1">
    <citation type="journal article" date="2018" name="Int. J. Syst. Evol. Microbiol.">
        <title>Mesosutterella multiformis gen. nov., sp. nov., a member of the family Sutterellaceae and Sutterella megalosphaeroides sp. nov., isolated from human faeces.</title>
        <authorList>
            <person name="Sakamoto M."/>
            <person name="Ikeyama N."/>
            <person name="Kunihiro T."/>
            <person name="Iino T."/>
            <person name="Yuki M."/>
            <person name="Ohkuma M."/>
        </authorList>
    </citation>
    <scope>NUCLEOTIDE SEQUENCE [LARGE SCALE GENOMIC DNA]</scope>
    <source>
        <strain evidence="5 6">4NBBH2</strain>
    </source>
</reference>
<comment type="similarity">
    <text evidence="1">Belongs to the MlaA family.</text>
</comment>
<dbReference type="OrthoDB" id="9785326at2"/>
<feature type="signal peptide" evidence="4">
    <location>
        <begin position="1"/>
        <end position="25"/>
    </location>
</feature>
<accession>A0A388SAB9</accession>
<dbReference type="Proteomes" id="UP000266091">
    <property type="component" value="Unassembled WGS sequence"/>
</dbReference>
<gene>
    <name evidence="5" type="ORF">MESMUL_05090</name>
</gene>
<evidence type="ECO:0000313" key="6">
    <source>
        <dbReference type="Proteomes" id="UP000266091"/>
    </source>
</evidence>
<dbReference type="InterPro" id="IPR007428">
    <property type="entry name" value="MlaA"/>
</dbReference>
<feature type="compositionally biased region" description="Low complexity" evidence="3">
    <location>
        <begin position="239"/>
        <end position="273"/>
    </location>
</feature>
<organism evidence="5 6">
    <name type="scientific">Mesosutterella multiformis</name>
    <dbReference type="NCBI Taxonomy" id="2259133"/>
    <lineage>
        <taxon>Bacteria</taxon>
        <taxon>Pseudomonadati</taxon>
        <taxon>Pseudomonadota</taxon>
        <taxon>Betaproteobacteria</taxon>
        <taxon>Burkholderiales</taxon>
        <taxon>Sutterellaceae</taxon>
        <taxon>Mesosutterella</taxon>
    </lineage>
</organism>
<proteinExistence type="inferred from homology"/>
<dbReference type="PROSITE" id="PS51257">
    <property type="entry name" value="PROKAR_LIPOPROTEIN"/>
    <property type="match status" value="1"/>
</dbReference>
<evidence type="ECO:0000256" key="1">
    <source>
        <dbReference type="ARBA" id="ARBA00010634"/>
    </source>
</evidence>
<dbReference type="RefSeq" id="WP_116270570.1">
    <property type="nucleotide sequence ID" value="NZ_BGZJ01000001.1"/>
</dbReference>
<sequence>MKRTALIASLAAAMLAGCASVPPNSGENKADPWETMNRQTYAFNTTVDHYVFRPVAKGYKAVTPKPVRTCVSNMMDNLTEPRNAVNNVLQGKGNGAFVSFMRFIVNSTFGVFGCFDVASMGDLTPHSEDFGQTLGTWGVGNGPYLVLPFLGPSTVRDTVGLGGNYVTSIQSWIDPDWVGWTIWGVDMLDTRTRLLDLDEAIDSAIDPYAQMRNGYLQYRATLVNDGVPPDNTFLEDPGDSPAPDEPAASAKTQAKAAEPAPAAAAPAPAAKQN</sequence>
<evidence type="ECO:0000256" key="4">
    <source>
        <dbReference type="SAM" id="SignalP"/>
    </source>
</evidence>
<keyword evidence="6" id="KW-1185">Reference proteome</keyword>
<dbReference type="PANTHER" id="PTHR30035:SF3">
    <property type="entry name" value="INTERMEMBRANE PHOSPHOLIPID TRANSPORT SYSTEM LIPOPROTEIN MLAA"/>
    <property type="match status" value="1"/>
</dbReference>
<feature type="chain" id="PRO_5017360980" description="Lipoprotein" evidence="4">
    <location>
        <begin position="26"/>
        <end position="273"/>
    </location>
</feature>
<dbReference type="PANTHER" id="PTHR30035">
    <property type="entry name" value="LIPOPROTEIN VACJ-RELATED"/>
    <property type="match status" value="1"/>
</dbReference>
<dbReference type="Pfam" id="PF04333">
    <property type="entry name" value="MlaA"/>
    <property type="match status" value="1"/>
</dbReference>
<dbReference type="GO" id="GO:0016020">
    <property type="term" value="C:membrane"/>
    <property type="evidence" value="ECO:0007669"/>
    <property type="project" value="InterPro"/>
</dbReference>
<evidence type="ECO:0000256" key="3">
    <source>
        <dbReference type="SAM" id="MobiDB-lite"/>
    </source>
</evidence>
<evidence type="ECO:0000256" key="2">
    <source>
        <dbReference type="ARBA" id="ARBA00022729"/>
    </source>
</evidence>
<name>A0A388SAB9_9BURK</name>
<dbReference type="EMBL" id="BGZJ01000001">
    <property type="protein sequence ID" value="GBO93155.1"/>
    <property type="molecule type" value="Genomic_DNA"/>
</dbReference>
<dbReference type="AlphaFoldDB" id="A0A388SAB9"/>
<keyword evidence="2 4" id="KW-0732">Signal</keyword>
<comment type="caution">
    <text evidence="5">The sequence shown here is derived from an EMBL/GenBank/DDBJ whole genome shotgun (WGS) entry which is preliminary data.</text>
</comment>
<evidence type="ECO:0000313" key="5">
    <source>
        <dbReference type="EMBL" id="GBO93155.1"/>
    </source>
</evidence>
<dbReference type="GO" id="GO:0120010">
    <property type="term" value="P:intermembrane phospholipid transfer"/>
    <property type="evidence" value="ECO:0007669"/>
    <property type="project" value="TreeGrafter"/>
</dbReference>
<feature type="region of interest" description="Disordered" evidence="3">
    <location>
        <begin position="227"/>
        <end position="273"/>
    </location>
</feature>